<feature type="region of interest" description="Disordered" evidence="1">
    <location>
        <begin position="1"/>
        <end position="67"/>
    </location>
</feature>
<evidence type="ECO:0000313" key="2">
    <source>
        <dbReference type="EMBL" id="KFO28963.1"/>
    </source>
</evidence>
<accession>A0A091DEM3</accession>
<organism evidence="2 3">
    <name type="scientific">Fukomys damarensis</name>
    <name type="common">Damaraland mole rat</name>
    <name type="synonym">Cryptomys damarensis</name>
    <dbReference type="NCBI Taxonomy" id="885580"/>
    <lineage>
        <taxon>Eukaryota</taxon>
        <taxon>Metazoa</taxon>
        <taxon>Chordata</taxon>
        <taxon>Craniata</taxon>
        <taxon>Vertebrata</taxon>
        <taxon>Euteleostomi</taxon>
        <taxon>Mammalia</taxon>
        <taxon>Eutheria</taxon>
        <taxon>Euarchontoglires</taxon>
        <taxon>Glires</taxon>
        <taxon>Rodentia</taxon>
        <taxon>Hystricomorpha</taxon>
        <taxon>Bathyergidae</taxon>
        <taxon>Fukomys</taxon>
    </lineage>
</organism>
<name>A0A091DEM3_FUKDA</name>
<feature type="compositionally biased region" description="Gly residues" evidence="1">
    <location>
        <begin position="1"/>
        <end position="12"/>
    </location>
</feature>
<feature type="compositionally biased region" description="Low complexity" evidence="1">
    <location>
        <begin position="28"/>
        <end position="48"/>
    </location>
</feature>
<dbReference type="Proteomes" id="UP000028990">
    <property type="component" value="Unassembled WGS sequence"/>
</dbReference>
<sequence length="243" mass="25517">MSLRGGFGGRGRVSGDRRVARWRRDGRSSPGSRWSSGEAASSEPASSEHVQCPQPGDQVANSATPKCFGSRPLLSRRVVVVRHPGGRTLAVAIDYGSPAGPGPLGPLALHAEPLAFDPAVPSRVAGCRGEPLGSSRQPGTEDVEQDLDTIQPTSRLLPATPRRGDWRLEIPRASLSGGLEVLRGVSAPITASALRVPGIQVLATRVPLLWSTWWAGALDLDQAEGVAPENCSRPGARDEVGPP</sequence>
<reference evidence="2 3" key="1">
    <citation type="submission" date="2013-11" db="EMBL/GenBank/DDBJ databases">
        <title>The Damaraland mole rat (Fukomys damarensis) genome and evolution of African mole rats.</title>
        <authorList>
            <person name="Gladyshev V.N."/>
            <person name="Fang X."/>
        </authorList>
    </citation>
    <scope>NUCLEOTIDE SEQUENCE [LARGE SCALE GENOMIC DNA]</scope>
    <source>
        <tissue evidence="2">Liver</tissue>
    </source>
</reference>
<gene>
    <name evidence="2" type="ORF">H920_09608</name>
</gene>
<protein>
    <submittedName>
        <fullName evidence="2">Uncharacterized protein</fullName>
    </submittedName>
</protein>
<dbReference type="AlphaFoldDB" id="A0A091DEM3"/>
<dbReference type="EMBL" id="KN122666">
    <property type="protein sequence ID" value="KFO28963.1"/>
    <property type="molecule type" value="Genomic_DNA"/>
</dbReference>
<evidence type="ECO:0000256" key="1">
    <source>
        <dbReference type="SAM" id="MobiDB-lite"/>
    </source>
</evidence>
<keyword evidence="3" id="KW-1185">Reference proteome</keyword>
<evidence type="ECO:0000313" key="3">
    <source>
        <dbReference type="Proteomes" id="UP000028990"/>
    </source>
</evidence>
<feature type="compositionally biased region" description="Basic and acidic residues" evidence="1">
    <location>
        <begin position="13"/>
        <end position="27"/>
    </location>
</feature>
<proteinExistence type="predicted"/>